<dbReference type="GO" id="GO:0007015">
    <property type="term" value="P:actin filament organization"/>
    <property type="evidence" value="ECO:0007669"/>
    <property type="project" value="TreeGrafter"/>
</dbReference>
<dbReference type="InterPro" id="IPR013992">
    <property type="entry name" value="Adenylate_cyclase-assoc_CAP_N"/>
</dbReference>
<dbReference type="PANTHER" id="PTHR10652:SF0">
    <property type="entry name" value="ADENYLYL CYCLASE-ASSOCIATED PROTEIN"/>
    <property type="match status" value="1"/>
</dbReference>
<dbReference type="PROSITE" id="PS01088">
    <property type="entry name" value="CAP_1"/>
    <property type="match status" value="1"/>
</dbReference>
<dbReference type="Gene3D" id="1.25.40.330">
    <property type="entry name" value="Adenylate cyclase-associated CAP, N-terminal domain"/>
    <property type="match status" value="1"/>
</dbReference>
<dbReference type="GO" id="GO:0008179">
    <property type="term" value="F:adenylate cyclase binding"/>
    <property type="evidence" value="ECO:0007669"/>
    <property type="project" value="TreeGrafter"/>
</dbReference>
<evidence type="ECO:0000256" key="2">
    <source>
        <dbReference type="ARBA" id="ARBA00007659"/>
    </source>
</evidence>
<dbReference type="InterPro" id="IPR018106">
    <property type="entry name" value="CAP_CS_N"/>
</dbReference>
<dbReference type="GO" id="GO:0005737">
    <property type="term" value="C:cytoplasm"/>
    <property type="evidence" value="ECO:0007669"/>
    <property type="project" value="TreeGrafter"/>
</dbReference>
<dbReference type="InterPro" id="IPR006599">
    <property type="entry name" value="CARP_motif"/>
</dbReference>
<feature type="region of interest" description="Disordered" evidence="6">
    <location>
        <begin position="56"/>
        <end position="78"/>
    </location>
</feature>
<protein>
    <recommendedName>
        <fullName evidence="5">Adenylyl cyclase-associated protein</fullName>
    </recommendedName>
</protein>
<dbReference type="GO" id="GO:0000902">
    <property type="term" value="P:cell morphogenesis"/>
    <property type="evidence" value="ECO:0007669"/>
    <property type="project" value="TreeGrafter"/>
</dbReference>
<accession>A0AAV2RHA8</accession>
<dbReference type="GO" id="GO:0005886">
    <property type="term" value="C:plasma membrane"/>
    <property type="evidence" value="ECO:0007669"/>
    <property type="project" value="UniProtKB-SubCell"/>
</dbReference>
<dbReference type="InterPro" id="IPR016098">
    <property type="entry name" value="CAP/MinC_C"/>
</dbReference>
<dbReference type="SUPFAM" id="SSF69340">
    <property type="entry name" value="C-terminal domain of adenylylcyclase associated protein"/>
    <property type="match status" value="1"/>
</dbReference>
<dbReference type="FunFam" id="2.160.20.70:FF:000001">
    <property type="entry name" value="Adenylyl cyclase-associated protein"/>
    <property type="match status" value="1"/>
</dbReference>
<comment type="caution">
    <text evidence="8">The sequence shown here is derived from an EMBL/GenBank/DDBJ whole genome shotgun (WGS) entry which is preliminary data.</text>
</comment>
<dbReference type="Pfam" id="PF08603">
    <property type="entry name" value="CAP_C"/>
    <property type="match status" value="1"/>
</dbReference>
<evidence type="ECO:0000256" key="3">
    <source>
        <dbReference type="ARBA" id="ARBA00022475"/>
    </source>
</evidence>
<dbReference type="SUPFAM" id="SSF101278">
    <property type="entry name" value="N-terminal domain of adenylylcyclase associated protein, CAP"/>
    <property type="match status" value="1"/>
</dbReference>
<comment type="subcellular location">
    <subcellularLocation>
        <location evidence="1">Cell membrane</location>
        <topology evidence="1">Peripheral membrane protein</topology>
    </subcellularLocation>
</comment>
<feature type="compositionally biased region" description="Polar residues" evidence="6">
    <location>
        <begin position="63"/>
        <end position="78"/>
    </location>
</feature>
<feature type="domain" description="C-CAP/cofactor C-like" evidence="7">
    <location>
        <begin position="364"/>
        <end position="498"/>
    </location>
</feature>
<evidence type="ECO:0000256" key="4">
    <source>
        <dbReference type="ARBA" id="ARBA00023136"/>
    </source>
</evidence>
<dbReference type="InterPro" id="IPR001837">
    <property type="entry name" value="Adenylate_cyclase-assoc_CAP"/>
</dbReference>
<dbReference type="Proteomes" id="UP001497623">
    <property type="component" value="Unassembled WGS sequence"/>
</dbReference>
<evidence type="ECO:0000256" key="1">
    <source>
        <dbReference type="ARBA" id="ARBA00004202"/>
    </source>
</evidence>
<dbReference type="FunFam" id="1.25.40.330:FF:000001">
    <property type="entry name" value="Adenylyl cyclase-associated protein"/>
    <property type="match status" value="1"/>
</dbReference>
<evidence type="ECO:0000259" key="7">
    <source>
        <dbReference type="PROSITE" id="PS51329"/>
    </source>
</evidence>
<dbReference type="InterPro" id="IPR013912">
    <property type="entry name" value="Adenylate_cyclase-assoc_CAP_C"/>
</dbReference>
<dbReference type="GO" id="GO:0019933">
    <property type="term" value="P:cAMP-mediated signaling"/>
    <property type="evidence" value="ECO:0007669"/>
    <property type="project" value="TreeGrafter"/>
</dbReference>
<dbReference type="Pfam" id="PF21938">
    <property type="entry name" value="CAP_N"/>
    <property type="match status" value="1"/>
</dbReference>
<gene>
    <name evidence="8" type="ORF">MNOR_LOCUS24331</name>
</gene>
<evidence type="ECO:0000256" key="6">
    <source>
        <dbReference type="SAM" id="MobiDB-lite"/>
    </source>
</evidence>
<feature type="compositionally biased region" description="Polar residues" evidence="6">
    <location>
        <begin position="342"/>
        <end position="357"/>
    </location>
</feature>
<dbReference type="Gene3D" id="2.160.20.70">
    <property type="match status" value="1"/>
</dbReference>
<evidence type="ECO:0000256" key="5">
    <source>
        <dbReference type="RuleBase" id="RU000647"/>
    </source>
</evidence>
<dbReference type="SMART" id="SM00673">
    <property type="entry name" value="CARP"/>
    <property type="match status" value="2"/>
</dbReference>
<keyword evidence="3" id="KW-1003">Cell membrane</keyword>
<proteinExistence type="inferred from homology"/>
<dbReference type="Pfam" id="PF01213">
    <property type="entry name" value="CAP_N-CM"/>
    <property type="match status" value="1"/>
</dbReference>
<dbReference type="InterPro" id="IPR017901">
    <property type="entry name" value="C-CAP_CF_C-like"/>
</dbReference>
<feature type="non-terminal residue" evidence="8">
    <location>
        <position position="520"/>
    </location>
</feature>
<feature type="compositionally biased region" description="Pro residues" evidence="6">
    <location>
        <begin position="275"/>
        <end position="290"/>
    </location>
</feature>
<dbReference type="InterPro" id="IPR036223">
    <property type="entry name" value="CAP_C_sf"/>
</dbReference>
<dbReference type="InterPro" id="IPR036222">
    <property type="entry name" value="CAP_N_sf"/>
</dbReference>
<dbReference type="PROSITE" id="PS51329">
    <property type="entry name" value="C_CAP_COFACTOR_C"/>
    <property type="match status" value="1"/>
</dbReference>
<evidence type="ECO:0000313" key="9">
    <source>
        <dbReference type="Proteomes" id="UP001497623"/>
    </source>
</evidence>
<name>A0AAV2RHA8_MEGNR</name>
<dbReference type="GO" id="GO:0003779">
    <property type="term" value="F:actin binding"/>
    <property type="evidence" value="ECO:0007669"/>
    <property type="project" value="InterPro"/>
</dbReference>
<feature type="region of interest" description="Disordered" evidence="6">
    <location>
        <begin position="317"/>
        <end position="364"/>
    </location>
</feature>
<dbReference type="EMBL" id="CAXKWB010022261">
    <property type="protein sequence ID" value="CAL4124195.1"/>
    <property type="molecule type" value="Genomic_DNA"/>
</dbReference>
<organism evidence="8 9">
    <name type="scientific">Meganyctiphanes norvegica</name>
    <name type="common">Northern krill</name>
    <name type="synonym">Thysanopoda norvegica</name>
    <dbReference type="NCBI Taxonomy" id="48144"/>
    <lineage>
        <taxon>Eukaryota</taxon>
        <taxon>Metazoa</taxon>
        <taxon>Ecdysozoa</taxon>
        <taxon>Arthropoda</taxon>
        <taxon>Crustacea</taxon>
        <taxon>Multicrustacea</taxon>
        <taxon>Malacostraca</taxon>
        <taxon>Eumalacostraca</taxon>
        <taxon>Eucarida</taxon>
        <taxon>Euphausiacea</taxon>
        <taxon>Euphausiidae</taxon>
        <taxon>Meganyctiphanes</taxon>
    </lineage>
</organism>
<keyword evidence="4" id="KW-0472">Membrane</keyword>
<reference evidence="8 9" key="1">
    <citation type="submission" date="2024-05" db="EMBL/GenBank/DDBJ databases">
        <authorList>
            <person name="Wallberg A."/>
        </authorList>
    </citation>
    <scope>NUCLEOTIDE SEQUENCE [LARGE SCALE GENOMIC DNA]</scope>
</reference>
<dbReference type="PANTHER" id="PTHR10652">
    <property type="entry name" value="ADENYLYL CYCLASE-ASSOCIATED PROTEIN"/>
    <property type="match status" value="1"/>
</dbReference>
<evidence type="ECO:0000313" key="8">
    <source>
        <dbReference type="EMBL" id="CAL4124195.1"/>
    </source>
</evidence>
<sequence length="520" mass="56430">MADILYLSSRVISQLATDGAGGHHGAQLDLVANMTTELASLVSRLEQAVIRLEKAGGPGTANRVAQGSAPSSSQDCNNVESAPAIGPWGEESSTPYIVAWDDMMNGPFKNFMDKSKLIGGEVETIAKLVQGCFLTQRAYLICATKSNKPNEADLPKILEPTGKKIQAVVEFRESNRSSRYFNHLSAVSEAIPALSWVTVEPAPSPFVKEMGDAGIFYTNRILKEYKDKDKSHVSWTQDWIGIFKEMQSYVKQYHTTGVAWNPKGGRALDNMKGAPPAPAGGPPPPPPGCPRPAISKKPTVDTSALFSDLNKGASVTSGLKKVTSDMQTHKNPSLREGPKPSVKQSSPAVPTRSSPVKQTAPVKPPRFELEGRKWFVEYQKNNRNIIIDDTSMDQTVYIFKCEGTVVQVKGKLNSIILDSCKKTSLVFDNLVSALEIVNCQSAEVQVTGRLPSCSIEKTDGCQLYLSKDSVGLEVVTSKSTTMNLLIPKDDGQFEELPIPEQFKTQIKGGKLETLATEIAG</sequence>
<dbReference type="InterPro" id="IPR053950">
    <property type="entry name" value="CAP_N"/>
</dbReference>
<feature type="region of interest" description="Disordered" evidence="6">
    <location>
        <begin position="264"/>
        <end position="300"/>
    </location>
</feature>
<keyword evidence="9" id="KW-1185">Reference proteome</keyword>
<dbReference type="AlphaFoldDB" id="A0AAV2RHA8"/>
<comment type="similarity">
    <text evidence="2 5">Belongs to the CAP family.</text>
</comment>